<dbReference type="AlphaFoldDB" id="A0A402CVF3"/>
<proteinExistence type="predicted"/>
<evidence type="ECO:0000256" key="1">
    <source>
        <dbReference type="SAM" id="MobiDB-lite"/>
    </source>
</evidence>
<dbReference type="EMBL" id="AP025739">
    <property type="protein sequence ID" value="BDI30406.1"/>
    <property type="molecule type" value="Genomic_DNA"/>
</dbReference>
<evidence type="ECO:0000313" key="2">
    <source>
        <dbReference type="EMBL" id="BDI30406.1"/>
    </source>
</evidence>
<dbReference type="Proteomes" id="UP000287394">
    <property type="component" value="Chromosome"/>
</dbReference>
<protein>
    <submittedName>
        <fullName evidence="2">Uncharacterized protein</fullName>
    </submittedName>
</protein>
<gene>
    <name evidence="2" type="ORF">CCAX7_24570</name>
</gene>
<dbReference type="RefSeq" id="WP_119321364.1">
    <property type="nucleotide sequence ID" value="NZ_AP025739.1"/>
</dbReference>
<sequence>MTPQQTEKLNAALRSPYNLLGLSVGVALTAVFLDVRPIVVALAIEAVYLIVSFARPAKSPSARTKPQPVSSPIAEPSAPAPTIASAASSSAAYEPAAIVRDMPEVRTPMGMSMNVPRDAALPRLRRELQARYEGLEGALQMVKLVTDPASPAGKEIPAQLSILLDKYLFFALQEERLRDTLEALRDEARRLGDSGGLLPRTIDGKAKPGGAHLHLSSDALPVAPDDQWMQQVIREAHEYYERELADLAWRREQTFDPAAIAALERRSHIILRRNKYVDKVGKMLKNVTYTLQLIAKRFEVTTTELNERAPERILSDIKAIVLQAESMTRTVEDLEPFEELEEARVA</sequence>
<name>A0A402CVF3_9BACT</name>
<feature type="compositionally biased region" description="Low complexity" evidence="1">
    <location>
        <begin position="70"/>
        <end position="81"/>
    </location>
</feature>
<evidence type="ECO:0000313" key="3">
    <source>
        <dbReference type="Proteomes" id="UP000287394"/>
    </source>
</evidence>
<feature type="region of interest" description="Disordered" evidence="1">
    <location>
        <begin position="58"/>
        <end position="81"/>
    </location>
</feature>
<dbReference type="KEGG" id="ccot:CCAX7_24570"/>
<keyword evidence="3" id="KW-1185">Reference proteome</keyword>
<reference evidence="2 3" key="1">
    <citation type="journal article" date="2019" name="Int. J. Syst. Evol. Microbiol.">
        <title>Capsulimonas corticalis gen. nov., sp. nov., an aerobic capsulated bacterium, of a novel bacterial order, Capsulimonadales ord. nov., of the class Armatimonadia of the phylum Armatimonadetes.</title>
        <authorList>
            <person name="Li J."/>
            <person name="Kudo C."/>
            <person name="Tonouchi A."/>
        </authorList>
    </citation>
    <scope>NUCLEOTIDE SEQUENCE [LARGE SCALE GENOMIC DNA]</scope>
    <source>
        <strain evidence="2 3">AX-7</strain>
    </source>
</reference>
<organism evidence="2 3">
    <name type="scientific">Capsulimonas corticalis</name>
    <dbReference type="NCBI Taxonomy" id="2219043"/>
    <lineage>
        <taxon>Bacteria</taxon>
        <taxon>Bacillati</taxon>
        <taxon>Armatimonadota</taxon>
        <taxon>Armatimonadia</taxon>
        <taxon>Capsulimonadales</taxon>
        <taxon>Capsulimonadaceae</taxon>
        <taxon>Capsulimonas</taxon>
    </lineage>
</organism>
<accession>A0A402CVF3</accession>